<keyword evidence="6" id="KW-0997">Cell inner membrane</keyword>
<keyword evidence="13" id="KW-1185">Reference proteome</keyword>
<dbReference type="InterPro" id="IPR000983">
    <property type="entry name" value="Bac_GSPG_pilin"/>
</dbReference>
<comment type="subcellular location">
    <subcellularLocation>
        <location evidence="1">Cell inner membrane</location>
        <topology evidence="1">Single-pass membrane protein</topology>
    </subcellularLocation>
</comment>
<dbReference type="GO" id="GO:0015627">
    <property type="term" value="C:type II protein secretion system complex"/>
    <property type="evidence" value="ECO:0007669"/>
    <property type="project" value="InterPro"/>
</dbReference>
<gene>
    <name evidence="12" type="primary">xcpT_2</name>
    <name evidence="12" type="ORF">PAQ31011_01490</name>
</gene>
<evidence type="ECO:0000256" key="9">
    <source>
        <dbReference type="ARBA" id="ARBA00023136"/>
    </source>
</evidence>
<evidence type="ECO:0000256" key="4">
    <source>
        <dbReference type="ARBA" id="ARBA00022475"/>
    </source>
</evidence>
<dbReference type="SUPFAM" id="SSF54523">
    <property type="entry name" value="Pili subunits"/>
    <property type="match status" value="1"/>
</dbReference>
<evidence type="ECO:0000313" key="12">
    <source>
        <dbReference type="EMBL" id="VVD88271.1"/>
    </source>
</evidence>
<evidence type="ECO:0000256" key="7">
    <source>
        <dbReference type="ARBA" id="ARBA00022692"/>
    </source>
</evidence>
<organism evidence="12 13">
    <name type="scientific">Pandoraea aquatica</name>
    <dbReference type="NCBI Taxonomy" id="2508290"/>
    <lineage>
        <taxon>Bacteria</taxon>
        <taxon>Pseudomonadati</taxon>
        <taxon>Pseudomonadota</taxon>
        <taxon>Betaproteobacteria</taxon>
        <taxon>Burkholderiales</taxon>
        <taxon>Burkholderiaceae</taxon>
        <taxon>Pandoraea</taxon>
    </lineage>
</organism>
<evidence type="ECO:0000256" key="2">
    <source>
        <dbReference type="ARBA" id="ARBA00009984"/>
    </source>
</evidence>
<feature type="transmembrane region" description="Helical" evidence="10">
    <location>
        <begin position="21"/>
        <end position="45"/>
    </location>
</feature>
<dbReference type="RefSeq" id="WP_150575200.1">
    <property type="nucleotide sequence ID" value="NZ_CABPSN010000002.1"/>
</dbReference>
<dbReference type="NCBIfam" id="TIGR01710">
    <property type="entry name" value="typeII_sec_gspG"/>
    <property type="match status" value="1"/>
</dbReference>
<dbReference type="Gene3D" id="3.30.700.10">
    <property type="entry name" value="Glycoprotein, Type 4 Pilin"/>
    <property type="match status" value="1"/>
</dbReference>
<dbReference type="Pfam" id="PF07963">
    <property type="entry name" value="N_methyl"/>
    <property type="match status" value="1"/>
</dbReference>
<keyword evidence="5" id="KW-0488">Methylation</keyword>
<dbReference type="OrthoDB" id="9795612at2"/>
<evidence type="ECO:0000259" key="11">
    <source>
        <dbReference type="Pfam" id="PF08334"/>
    </source>
</evidence>
<dbReference type="InterPro" id="IPR013545">
    <property type="entry name" value="T2SS_protein-GspG_C"/>
</dbReference>
<name>A0A5E4TL57_9BURK</name>
<dbReference type="InterPro" id="IPR012902">
    <property type="entry name" value="N_methyl_site"/>
</dbReference>
<dbReference type="PRINTS" id="PR00813">
    <property type="entry name" value="BCTERIALGSPG"/>
</dbReference>
<evidence type="ECO:0000256" key="8">
    <source>
        <dbReference type="ARBA" id="ARBA00022989"/>
    </source>
</evidence>
<dbReference type="AlphaFoldDB" id="A0A5E4TL57"/>
<dbReference type="InterPro" id="IPR010054">
    <property type="entry name" value="Type2_sec_GspG"/>
</dbReference>
<evidence type="ECO:0000256" key="6">
    <source>
        <dbReference type="ARBA" id="ARBA00022519"/>
    </source>
</evidence>
<evidence type="ECO:0000256" key="5">
    <source>
        <dbReference type="ARBA" id="ARBA00022481"/>
    </source>
</evidence>
<dbReference type="InterPro" id="IPR045584">
    <property type="entry name" value="Pilin-like"/>
</dbReference>
<comment type="similarity">
    <text evidence="2">Belongs to the GSP G family.</text>
</comment>
<dbReference type="PANTHER" id="PTHR30093:SF45">
    <property type="entry name" value="TYPE II SECRETION SYSTEM CORE PROTEIN G"/>
    <property type="match status" value="1"/>
</dbReference>
<dbReference type="PANTHER" id="PTHR30093">
    <property type="entry name" value="GENERAL SECRETION PATHWAY PROTEIN G"/>
    <property type="match status" value="1"/>
</dbReference>
<dbReference type="GO" id="GO:0005886">
    <property type="term" value="C:plasma membrane"/>
    <property type="evidence" value="ECO:0007669"/>
    <property type="project" value="UniProtKB-SubCell"/>
</dbReference>
<keyword evidence="7 10" id="KW-0812">Transmembrane</keyword>
<sequence length="152" mass="16700">MSSSPRPLTSYRLHRTPDRRAHQAGFTLLELLVVLLIIALLAGYVGPKLFSQVDRAREKTAVAQMKSLSDALGQYRLDIGQYPTEEQGLQALMAAPAGVEHWQGPYLAKALPNDPWDHPYVWKNPGTSHDVEIVTYGPGGEGDTAKAIVYGF</sequence>
<keyword evidence="9 10" id="KW-0472">Membrane</keyword>
<dbReference type="Pfam" id="PF08334">
    <property type="entry name" value="T2SSG"/>
    <property type="match status" value="1"/>
</dbReference>
<evidence type="ECO:0000256" key="1">
    <source>
        <dbReference type="ARBA" id="ARBA00004377"/>
    </source>
</evidence>
<dbReference type="Proteomes" id="UP000366819">
    <property type="component" value="Unassembled WGS sequence"/>
</dbReference>
<keyword evidence="4" id="KW-1003">Cell membrane</keyword>
<keyword evidence="8 10" id="KW-1133">Transmembrane helix</keyword>
<feature type="domain" description="Type II secretion system protein GspG C-terminal" evidence="11">
    <location>
        <begin position="48"/>
        <end position="144"/>
    </location>
</feature>
<accession>A0A5E4TL57</accession>
<evidence type="ECO:0000256" key="3">
    <source>
        <dbReference type="ARBA" id="ARBA00020042"/>
    </source>
</evidence>
<evidence type="ECO:0000256" key="10">
    <source>
        <dbReference type="SAM" id="Phobius"/>
    </source>
</evidence>
<dbReference type="EMBL" id="CABPSN010000002">
    <property type="protein sequence ID" value="VVD88271.1"/>
    <property type="molecule type" value="Genomic_DNA"/>
</dbReference>
<dbReference type="NCBIfam" id="TIGR02532">
    <property type="entry name" value="IV_pilin_GFxxxE"/>
    <property type="match status" value="1"/>
</dbReference>
<reference evidence="12 13" key="1">
    <citation type="submission" date="2019-08" db="EMBL/GenBank/DDBJ databases">
        <authorList>
            <person name="Peeters C."/>
        </authorList>
    </citation>
    <scope>NUCLEOTIDE SEQUENCE [LARGE SCALE GENOMIC DNA]</scope>
    <source>
        <strain evidence="12 13">LMG 31011</strain>
    </source>
</reference>
<evidence type="ECO:0000313" key="13">
    <source>
        <dbReference type="Proteomes" id="UP000366819"/>
    </source>
</evidence>
<dbReference type="GO" id="GO:0015628">
    <property type="term" value="P:protein secretion by the type II secretion system"/>
    <property type="evidence" value="ECO:0007669"/>
    <property type="project" value="InterPro"/>
</dbReference>
<proteinExistence type="inferred from homology"/>
<protein>
    <recommendedName>
        <fullName evidence="3">Type II secretion system core protein G</fullName>
    </recommendedName>
</protein>